<dbReference type="EMBL" id="GBXM01003982">
    <property type="protein sequence ID" value="JAI04596.1"/>
    <property type="molecule type" value="Transcribed_RNA"/>
</dbReference>
<reference evidence="1" key="1">
    <citation type="submission" date="2014-11" db="EMBL/GenBank/DDBJ databases">
        <authorList>
            <person name="Amaro Gonzalez C."/>
        </authorList>
    </citation>
    <scope>NUCLEOTIDE SEQUENCE</scope>
</reference>
<organism evidence="1">
    <name type="scientific">Anguilla anguilla</name>
    <name type="common">European freshwater eel</name>
    <name type="synonym">Muraena anguilla</name>
    <dbReference type="NCBI Taxonomy" id="7936"/>
    <lineage>
        <taxon>Eukaryota</taxon>
        <taxon>Metazoa</taxon>
        <taxon>Chordata</taxon>
        <taxon>Craniata</taxon>
        <taxon>Vertebrata</taxon>
        <taxon>Euteleostomi</taxon>
        <taxon>Actinopterygii</taxon>
        <taxon>Neopterygii</taxon>
        <taxon>Teleostei</taxon>
        <taxon>Anguilliformes</taxon>
        <taxon>Anguillidae</taxon>
        <taxon>Anguilla</taxon>
    </lineage>
</organism>
<sequence>MCRGLMPQGAVWYTQGSSSHICTRVHTSGPEKAYGLPFFRASVVEPWYFLAV</sequence>
<accession>A0A0E9XRW0</accession>
<reference evidence="1" key="2">
    <citation type="journal article" date="2015" name="Fish Shellfish Immunol.">
        <title>Early steps in the European eel (Anguilla anguilla)-Vibrio vulnificus interaction in the gills: Role of the RtxA13 toxin.</title>
        <authorList>
            <person name="Callol A."/>
            <person name="Pajuelo D."/>
            <person name="Ebbesson L."/>
            <person name="Teles M."/>
            <person name="MacKenzie S."/>
            <person name="Amaro C."/>
        </authorList>
    </citation>
    <scope>NUCLEOTIDE SEQUENCE</scope>
</reference>
<dbReference type="AlphaFoldDB" id="A0A0E9XRW0"/>
<evidence type="ECO:0000313" key="1">
    <source>
        <dbReference type="EMBL" id="JAI04596.1"/>
    </source>
</evidence>
<proteinExistence type="predicted"/>
<name>A0A0E9XRW0_ANGAN</name>
<protein>
    <submittedName>
        <fullName evidence="1">Uncharacterized protein</fullName>
    </submittedName>
</protein>